<evidence type="ECO:0000313" key="1">
    <source>
        <dbReference type="EMBL" id="CAG2004080.1"/>
    </source>
</evidence>
<dbReference type="AlphaFoldDB" id="A0A4E9EH17"/>
<dbReference type="EMBL" id="CAJPIJ010000179">
    <property type="protein sequence ID" value="CAG2004080.1"/>
    <property type="molecule type" value="Genomic_DNA"/>
</dbReference>
<reference evidence="1" key="2">
    <citation type="submission" date="2021-03" db="EMBL/GenBank/DDBJ databases">
        <authorList>
            <person name="Alouane T."/>
            <person name="Langin T."/>
            <person name="Bonhomme L."/>
        </authorList>
    </citation>
    <scope>NUCLEOTIDE SEQUENCE</scope>
    <source>
        <strain evidence="1">MDC_Fg202</strain>
    </source>
</reference>
<evidence type="ECO:0000313" key="2">
    <source>
        <dbReference type="EMBL" id="VIO62196.1"/>
    </source>
</evidence>
<protein>
    <submittedName>
        <fullName evidence="2">Uncharacterized protein</fullName>
    </submittedName>
</protein>
<dbReference type="Proteomes" id="UP000746612">
    <property type="component" value="Unassembled WGS sequence"/>
</dbReference>
<name>A0A4E9EH17_GIBZA</name>
<accession>A0A4E9EH17</accession>
<gene>
    <name evidence="2" type="ORF">FUG_LOCUS471370</name>
    <name evidence="1" type="ORF">MDCFG202_LOCUS495280</name>
</gene>
<reference evidence="2" key="1">
    <citation type="submission" date="2019-04" db="EMBL/GenBank/DDBJ databases">
        <authorList>
            <person name="Melise S."/>
            <person name="Noan J."/>
            <person name="Okalmin O."/>
        </authorList>
    </citation>
    <scope>NUCLEOTIDE SEQUENCE</scope>
    <source>
        <strain evidence="2">FN9</strain>
    </source>
</reference>
<proteinExistence type="predicted"/>
<dbReference type="EMBL" id="CAAKMV010000160">
    <property type="protein sequence ID" value="VIO62196.1"/>
    <property type="molecule type" value="Genomic_DNA"/>
</dbReference>
<sequence length="69" mass="7806">MNANSLFEPMDLDQQEALEDIEMVIPTIVVHPPSDDDSDMEEETVDVEMICTEDEPQPQGRQTTGEQKI</sequence>
<organism evidence="2">
    <name type="scientific">Gibberella zeae</name>
    <name type="common">Wheat head blight fungus</name>
    <name type="synonym">Fusarium graminearum</name>
    <dbReference type="NCBI Taxonomy" id="5518"/>
    <lineage>
        <taxon>Eukaryota</taxon>
        <taxon>Fungi</taxon>
        <taxon>Dikarya</taxon>
        <taxon>Ascomycota</taxon>
        <taxon>Pezizomycotina</taxon>
        <taxon>Sordariomycetes</taxon>
        <taxon>Hypocreomycetidae</taxon>
        <taxon>Hypocreales</taxon>
        <taxon>Nectriaceae</taxon>
        <taxon>Fusarium</taxon>
    </lineage>
</organism>